<evidence type="ECO:0000313" key="1">
    <source>
        <dbReference type="EMBL" id="SDH19736.1"/>
    </source>
</evidence>
<name>A0A1G8AFV6_CHIFI</name>
<dbReference type="InterPro" id="IPR050708">
    <property type="entry name" value="T6SS_VgrG/RHS"/>
</dbReference>
<dbReference type="AlphaFoldDB" id="A0A1G8AFV6"/>
<dbReference type="NCBIfam" id="TIGR03696">
    <property type="entry name" value="Rhs_assc_core"/>
    <property type="match status" value="1"/>
</dbReference>
<dbReference type="RefSeq" id="WP_089837091.1">
    <property type="nucleotide sequence ID" value="NZ_FNBN01000009.1"/>
</dbReference>
<dbReference type="STRING" id="104663.SAMN04488121_109236"/>
<dbReference type="OrthoDB" id="681079at2"/>
<dbReference type="PANTHER" id="PTHR32305:SF15">
    <property type="entry name" value="PROTEIN RHSA-RELATED"/>
    <property type="match status" value="1"/>
</dbReference>
<proteinExistence type="predicted"/>
<accession>A0A1G8AFV6</accession>
<evidence type="ECO:0000313" key="2">
    <source>
        <dbReference type="Proteomes" id="UP000199045"/>
    </source>
</evidence>
<reference evidence="2" key="1">
    <citation type="submission" date="2016-10" db="EMBL/GenBank/DDBJ databases">
        <authorList>
            <person name="Varghese N."/>
            <person name="Submissions S."/>
        </authorList>
    </citation>
    <scope>NUCLEOTIDE SEQUENCE [LARGE SCALE GENOMIC DNA]</scope>
    <source>
        <strain evidence="2">DSM 527</strain>
    </source>
</reference>
<dbReference type="InterPro" id="IPR022385">
    <property type="entry name" value="Rhs_assc_core"/>
</dbReference>
<dbReference type="Gene3D" id="2.180.10.10">
    <property type="entry name" value="RHS repeat-associated core"/>
    <property type="match status" value="2"/>
</dbReference>
<gene>
    <name evidence="1" type="ORF">SAMN04488121_109236</name>
</gene>
<protein>
    <submittedName>
        <fullName evidence="1">RHS repeat-associated core domain-containing protein</fullName>
    </submittedName>
</protein>
<dbReference type="Proteomes" id="UP000199045">
    <property type="component" value="Unassembled WGS sequence"/>
</dbReference>
<dbReference type="PANTHER" id="PTHR32305">
    <property type="match status" value="1"/>
</dbReference>
<sequence>MTDAAGNKLKKTVTDSTLSTPRITETYYDGDFVYNQDTLQLFKHEEGRVRFLYDSAVPRYTYDYFEKDHLGNIRVVLGTSSATKVYTATMETASAVTENALFSNIDATRADLPAGYPADGTTNTNKYVARLNAQNGKKVGPSLVLKVMAGDTIRIGVKAFYKSNGTNVAKSTAEDMLTAMIQSLTGNAEADGMHSLASSGSGAASLLNANDFNSLKRKDPSQNLENKPKAYLNYILFDDQFKMVNENSGVKQVQSNPDEMSTLSVDGTVIKQSGFMYVYTSNESAENVYFDNLIVAQGVGPLLEETHYYPFGLTMSGISSKALDAAIVENKYRFNGIEFENKEFSDGSGLEMYDTDFRQLDPQTGRWWQMDPKPQYNSSPYAAMMNNPVLYTDPMGDTTWVFGTSGQFLGVVNDNLPNQVHFIDNSDPKTAPFDASKLSLEDANKLGQAIRDASVAFMGSKTAGDLKRITAEADARKTELAFVGVVDPDKEIRLSALPPDESNKVAKVDLIGQVDKKYPTAEEQSKIFIIGHVHDREAARPVLYPTTKENLDFLGEPSKSDYQPVLYRSPTATEKGRSVALIATHYGVTIYGTGASRSVYGSEDYVFAQKSHYLLYRNISGKTNPTTSLPHATLTIPKN</sequence>
<dbReference type="EMBL" id="FNBN01000009">
    <property type="protein sequence ID" value="SDH19736.1"/>
    <property type="molecule type" value="Genomic_DNA"/>
</dbReference>
<organism evidence="1 2">
    <name type="scientific">Chitinophaga filiformis</name>
    <name type="common">Myxococcus filiformis</name>
    <name type="synonym">Flexibacter filiformis</name>
    <dbReference type="NCBI Taxonomy" id="104663"/>
    <lineage>
        <taxon>Bacteria</taxon>
        <taxon>Pseudomonadati</taxon>
        <taxon>Bacteroidota</taxon>
        <taxon>Chitinophagia</taxon>
        <taxon>Chitinophagales</taxon>
        <taxon>Chitinophagaceae</taxon>
        <taxon>Chitinophaga</taxon>
    </lineage>
</organism>